<dbReference type="Gene3D" id="3.10.590.10">
    <property type="entry name" value="ph1033 like domains"/>
    <property type="match status" value="1"/>
</dbReference>
<feature type="region of interest" description="Disordered" evidence="1">
    <location>
        <begin position="90"/>
        <end position="109"/>
    </location>
</feature>
<name>A0A5K1FV13_9MAGN</name>
<evidence type="ECO:0000256" key="1">
    <source>
        <dbReference type="SAM" id="MobiDB-lite"/>
    </source>
</evidence>
<gene>
    <name evidence="3" type="ORF">NYM_LOCUS25366</name>
</gene>
<dbReference type="PANTHER" id="PTHR14087:SF8">
    <property type="entry name" value="OS03G0676100 PROTEIN"/>
    <property type="match status" value="1"/>
</dbReference>
<evidence type="ECO:0000259" key="2">
    <source>
        <dbReference type="Pfam" id="PF01878"/>
    </source>
</evidence>
<dbReference type="Gramene" id="NC8G0214420.1">
    <property type="protein sequence ID" value="NC8G0214420.1:cds"/>
    <property type="gene ID" value="NC8G0214420"/>
</dbReference>
<dbReference type="SUPFAM" id="SSF88697">
    <property type="entry name" value="PUA domain-like"/>
    <property type="match status" value="1"/>
</dbReference>
<dbReference type="GO" id="GO:0005634">
    <property type="term" value="C:nucleus"/>
    <property type="evidence" value="ECO:0007669"/>
    <property type="project" value="TreeGrafter"/>
</dbReference>
<accession>A0A5K1FV13</accession>
<evidence type="ECO:0000313" key="3">
    <source>
        <dbReference type="EMBL" id="VVW68505.1"/>
    </source>
</evidence>
<dbReference type="InterPro" id="IPR052181">
    <property type="entry name" value="5hmC_binding"/>
</dbReference>
<dbReference type="PANTHER" id="PTHR14087">
    <property type="entry name" value="THYMOCYTE NUCLEAR PROTEIN 1"/>
    <property type="match status" value="1"/>
</dbReference>
<dbReference type="InterPro" id="IPR015947">
    <property type="entry name" value="PUA-like_sf"/>
</dbReference>
<protein>
    <recommendedName>
        <fullName evidence="2">EVE domain-containing protein</fullName>
    </recommendedName>
</protein>
<dbReference type="Pfam" id="PF01878">
    <property type="entry name" value="EVE"/>
    <property type="match status" value="1"/>
</dbReference>
<dbReference type="InterPro" id="IPR002740">
    <property type="entry name" value="EVE_domain"/>
</dbReference>
<dbReference type="EMBL" id="LR721786">
    <property type="protein sequence ID" value="VVW68505.1"/>
    <property type="molecule type" value="Genomic_DNA"/>
</dbReference>
<organism evidence="3">
    <name type="scientific">Nymphaea colorata</name>
    <name type="common">pocket water lily</name>
    <dbReference type="NCBI Taxonomy" id="210225"/>
    <lineage>
        <taxon>Eukaryota</taxon>
        <taxon>Viridiplantae</taxon>
        <taxon>Streptophyta</taxon>
        <taxon>Embryophyta</taxon>
        <taxon>Tracheophyta</taxon>
        <taxon>Spermatophyta</taxon>
        <taxon>Magnoliopsida</taxon>
        <taxon>Nymphaeales</taxon>
        <taxon>Nymphaeaceae</taxon>
        <taxon>Nymphaea</taxon>
    </lineage>
</organism>
<feature type="region of interest" description="Disordered" evidence="1">
    <location>
        <begin position="1"/>
        <end position="33"/>
    </location>
</feature>
<dbReference type="AlphaFoldDB" id="A0A5K1FV13"/>
<reference evidence="3" key="1">
    <citation type="submission" date="2019-09" db="EMBL/GenBank/DDBJ databases">
        <authorList>
            <person name="Zhang L."/>
        </authorList>
    </citation>
    <scope>NUCLEOTIDE SEQUENCE</scope>
</reference>
<proteinExistence type="predicted"/>
<feature type="domain" description="EVE" evidence="2">
    <location>
        <begin position="36"/>
        <end position="90"/>
    </location>
</feature>
<feature type="compositionally biased region" description="Basic and acidic residues" evidence="1">
    <location>
        <begin position="10"/>
        <end position="28"/>
    </location>
</feature>
<sequence>MDKIPMPPRRKGELESVRESVRKERGMGEEGGGSRRYWLVKTEAGDWSWADQATNGGVSRWDGVRNTQAQGFMKEMREGDLCFFYHGRQGQGGCRSDQSHQGVVSLRRQ</sequence>